<evidence type="ECO:0000313" key="13">
    <source>
        <dbReference type="Proteomes" id="UP000346198"/>
    </source>
</evidence>
<evidence type="ECO:0000256" key="7">
    <source>
        <dbReference type="SAM" id="Phobius"/>
    </source>
</evidence>
<dbReference type="Pfam" id="PF21082">
    <property type="entry name" value="MS_channel_3rd"/>
    <property type="match status" value="1"/>
</dbReference>
<feature type="transmembrane region" description="Helical" evidence="7">
    <location>
        <begin position="704"/>
        <end position="726"/>
    </location>
</feature>
<proteinExistence type="inferred from homology"/>
<dbReference type="InterPro" id="IPR052702">
    <property type="entry name" value="MscS-like_channel"/>
</dbReference>
<feature type="transmembrane region" description="Helical" evidence="7">
    <location>
        <begin position="824"/>
        <end position="845"/>
    </location>
</feature>
<keyword evidence="13" id="KW-1185">Reference proteome</keyword>
<name>A0A6C2USZ5_9BACT</name>
<dbReference type="GO" id="GO:0005886">
    <property type="term" value="C:plasma membrane"/>
    <property type="evidence" value="ECO:0007669"/>
    <property type="project" value="UniProtKB-SubCell"/>
</dbReference>
<feature type="domain" description="Mechanosensitive ion channel MscS" evidence="8">
    <location>
        <begin position="912"/>
        <end position="977"/>
    </location>
</feature>
<dbReference type="SUPFAM" id="SSF82861">
    <property type="entry name" value="Mechanosensitive channel protein MscS (YggB), transmembrane region"/>
    <property type="match status" value="1"/>
</dbReference>
<dbReference type="Proteomes" id="UP000346198">
    <property type="component" value="Unassembled WGS sequence"/>
</dbReference>
<evidence type="ECO:0000256" key="5">
    <source>
        <dbReference type="ARBA" id="ARBA00022989"/>
    </source>
</evidence>
<dbReference type="InterPro" id="IPR011066">
    <property type="entry name" value="MscS_channel_C_sf"/>
</dbReference>
<evidence type="ECO:0000259" key="8">
    <source>
        <dbReference type="Pfam" id="PF00924"/>
    </source>
</evidence>
<evidence type="ECO:0000259" key="10">
    <source>
        <dbReference type="Pfam" id="PF12795"/>
    </source>
</evidence>
<dbReference type="InterPro" id="IPR010920">
    <property type="entry name" value="LSM_dom_sf"/>
</dbReference>
<evidence type="ECO:0000256" key="1">
    <source>
        <dbReference type="ARBA" id="ARBA00004651"/>
    </source>
</evidence>
<dbReference type="GO" id="GO:0008381">
    <property type="term" value="F:mechanosensitive monoatomic ion channel activity"/>
    <property type="evidence" value="ECO:0007669"/>
    <property type="project" value="UniProtKB-ARBA"/>
</dbReference>
<dbReference type="InterPro" id="IPR025692">
    <property type="entry name" value="MscS_IM_dom1"/>
</dbReference>
<dbReference type="PANTHER" id="PTHR30347">
    <property type="entry name" value="POTASSIUM CHANNEL RELATED"/>
    <property type="match status" value="1"/>
</dbReference>
<dbReference type="InterPro" id="IPR049278">
    <property type="entry name" value="MS_channel_C"/>
</dbReference>
<dbReference type="SUPFAM" id="SSF50182">
    <property type="entry name" value="Sm-like ribonucleoproteins"/>
    <property type="match status" value="1"/>
</dbReference>
<keyword evidence="4 7" id="KW-0812">Transmembrane</keyword>
<feature type="transmembrane region" description="Helical" evidence="7">
    <location>
        <begin position="636"/>
        <end position="653"/>
    </location>
</feature>
<evidence type="ECO:0000256" key="3">
    <source>
        <dbReference type="ARBA" id="ARBA00022475"/>
    </source>
</evidence>
<dbReference type="AlphaFoldDB" id="A0A6C2USZ5"/>
<dbReference type="PANTHER" id="PTHR30347:SF1">
    <property type="entry name" value="MECHANOSENSITIVE CHANNEL MSCK"/>
    <property type="match status" value="1"/>
</dbReference>
<feature type="transmembrane region" description="Helical" evidence="7">
    <location>
        <begin position="521"/>
        <end position="542"/>
    </location>
</feature>
<keyword evidence="5 7" id="KW-1133">Transmembrane helix</keyword>
<dbReference type="Pfam" id="PF12794">
    <property type="entry name" value="MscS_TM"/>
    <property type="match status" value="1"/>
</dbReference>
<evidence type="ECO:0000259" key="9">
    <source>
        <dbReference type="Pfam" id="PF12794"/>
    </source>
</evidence>
<dbReference type="InterPro" id="IPR006685">
    <property type="entry name" value="MscS_channel_2nd"/>
</dbReference>
<comment type="similarity">
    <text evidence="2">Belongs to the MscS (TC 1.A.23) family.</text>
</comment>
<evidence type="ECO:0000256" key="4">
    <source>
        <dbReference type="ARBA" id="ARBA00022692"/>
    </source>
</evidence>
<feature type="transmembrane region" description="Helical" evidence="7">
    <location>
        <begin position="899"/>
        <end position="924"/>
    </location>
</feature>
<dbReference type="Pfam" id="PF00924">
    <property type="entry name" value="MS_channel_2nd"/>
    <property type="match status" value="1"/>
</dbReference>
<dbReference type="EMBL" id="CAAHFH010000004">
    <property type="protein sequence ID" value="VGO23452.1"/>
    <property type="molecule type" value="Genomic_DNA"/>
</dbReference>
<dbReference type="InterPro" id="IPR011014">
    <property type="entry name" value="MscS_channel_TM-2"/>
</dbReference>
<feature type="transmembrane region" description="Helical" evidence="7">
    <location>
        <begin position="866"/>
        <end position="887"/>
    </location>
</feature>
<evidence type="ECO:0000256" key="2">
    <source>
        <dbReference type="ARBA" id="ARBA00008017"/>
    </source>
</evidence>
<gene>
    <name evidence="12" type="ORF">SCARR_05559</name>
</gene>
<feature type="transmembrane region" description="Helical" evidence="7">
    <location>
        <begin position="787"/>
        <end position="804"/>
    </location>
</feature>
<feature type="transmembrane region" description="Helical" evidence="7">
    <location>
        <begin position="478"/>
        <end position="495"/>
    </location>
</feature>
<feature type="transmembrane region" description="Helical" evidence="7">
    <location>
        <begin position="562"/>
        <end position="581"/>
    </location>
</feature>
<dbReference type="Gene3D" id="1.10.287.1260">
    <property type="match status" value="1"/>
</dbReference>
<dbReference type="Gene3D" id="3.30.70.100">
    <property type="match status" value="1"/>
</dbReference>
<keyword evidence="6 7" id="KW-0472">Membrane</keyword>
<feature type="domain" description="Mechanosensitive ion channel inner membrane" evidence="9">
    <location>
        <begin position="486"/>
        <end position="809"/>
    </location>
</feature>
<evidence type="ECO:0000259" key="11">
    <source>
        <dbReference type="Pfam" id="PF21082"/>
    </source>
</evidence>
<reference evidence="12 13" key="1">
    <citation type="submission" date="2019-04" db="EMBL/GenBank/DDBJ databases">
        <authorList>
            <person name="Van Vliet M D."/>
        </authorList>
    </citation>
    <scope>NUCLEOTIDE SEQUENCE [LARGE SCALE GENOMIC DNA]</scope>
    <source>
        <strain evidence="12 13">F21</strain>
    </source>
</reference>
<feature type="transmembrane region" description="Helical" evidence="7">
    <location>
        <begin position="602"/>
        <end position="624"/>
    </location>
</feature>
<sequence>MGAVSLPMASVCAPNDPVSGGDIVNTVEAALSQLEADSGVDDSTKDVLRPIYQEALETAKGVLENTKAAAGYRETMETGPETLESLRLRLESAGSEGGLQDFEEVDSEQLQKGMDSRRVELAGLTGELGKVTESLARLEERPLEISTRLPEIQVDLAAVQSQLNSPEYTQENLSPERIADRILFGAKLAELLSEREMLQQENFSHSIRQDLLSAQKELLDRKIESFQKILTAQSERLGERLTQEAREMTEAAGQTLPDVAANDEAGQRLVQEMGELAREFEAVVRSLKEATADEEKAASDLALLTQEHEFIREQLKLGGTGTAMADTILALQYGLPGRQVLAHRVADERARVDEARLRMLTVDQKLREQSGLEQTFSDRGSASFIPIVTTRGEVLNKLDAQYRTLIRTRAACYGQTLEYIQKVADVRTFIFESLFGMRTSPPVGIQTFAALPDGFLWFFSRAHGREMIRVFTGAAGRAPGRLAGSCLLLAALFFLRRRLSQLIAGTAIAARRISTDSYRQTMLALLCSLLLALPLPLLLRFISEWMGLAPEPSGWLRGIGRGFLTASRVGLVLSFLIVVCRDGGIGRSHFRWKEEIVQKTRHILCLFSVVILPEVILLSGTVFGGGGLHLESLGRMSFIGLILYVEILLWQLFRFDDSVFSYLIETYPDRWFVRMRHLILALLLCGPLFAAGSAWAGYLFVAGVVILDLLVILWIVAVCTVIYWLLLRGFMIKERRLALAQALEARRLRAEEAEADAESVEGEVVLIDPEEEEGADLEFIGGHARHLLRSCMIVLGLMLLIMFWDSKLPLDQLLASVPVFGSLNLLQLVWVVFLAFISAIAIRDLPSVLELMISQESRLQAGTRSAISTLGQYTAGAIGAGLILHILDVDWSKLGWIAAALSVGVGFGLQEVVANFISGLILLFERPIRVGDVVTIEGTTGTVMKIRLRATTVMNWERQELVVPNKALITNTILNWTLSASLNRVLIAVGVAYGSDTEKARKIMLEVASNHPMVLDDPSPMATFEEFAGSSLTLCLRAYLPNIESRLSTTTELHSEINKKFAQAGIVIAFPQRDLHLKTGWGESPSTGEKMVP</sequence>
<organism evidence="12 13">
    <name type="scientific">Pontiella sulfatireligans</name>
    <dbReference type="NCBI Taxonomy" id="2750658"/>
    <lineage>
        <taxon>Bacteria</taxon>
        <taxon>Pseudomonadati</taxon>
        <taxon>Kiritimatiellota</taxon>
        <taxon>Kiritimatiellia</taxon>
        <taxon>Kiritimatiellales</taxon>
        <taxon>Pontiellaceae</taxon>
        <taxon>Pontiella</taxon>
    </lineage>
</organism>
<feature type="transmembrane region" description="Helical" evidence="7">
    <location>
        <begin position="678"/>
        <end position="698"/>
    </location>
</feature>
<dbReference type="InterPro" id="IPR023408">
    <property type="entry name" value="MscS_beta-dom_sf"/>
</dbReference>
<evidence type="ECO:0000256" key="6">
    <source>
        <dbReference type="ARBA" id="ARBA00023136"/>
    </source>
</evidence>
<accession>A0A6C2USZ5</accession>
<keyword evidence="3" id="KW-1003">Cell membrane</keyword>
<protein>
    <submittedName>
        <fullName evidence="12">Putative MscS family protein.1</fullName>
    </submittedName>
</protein>
<evidence type="ECO:0000313" key="12">
    <source>
        <dbReference type="EMBL" id="VGO23452.1"/>
    </source>
</evidence>
<dbReference type="SUPFAM" id="SSF82689">
    <property type="entry name" value="Mechanosensitive channel protein MscS (YggB), C-terminal domain"/>
    <property type="match status" value="1"/>
</dbReference>
<feature type="domain" description="Mechanosensitive ion channel MscS C-terminal" evidence="11">
    <location>
        <begin position="987"/>
        <end position="1068"/>
    </location>
</feature>
<dbReference type="InterPro" id="IPR024393">
    <property type="entry name" value="MscS_porin"/>
</dbReference>
<comment type="subcellular location">
    <subcellularLocation>
        <location evidence="1">Cell membrane</location>
        <topology evidence="1">Multi-pass membrane protein</topology>
    </subcellularLocation>
</comment>
<feature type="domain" description="Mechanosensitive ion channel MscS porin" evidence="10">
    <location>
        <begin position="31"/>
        <end position="258"/>
    </location>
</feature>
<dbReference type="Gene3D" id="2.30.30.60">
    <property type="match status" value="1"/>
</dbReference>
<dbReference type="Pfam" id="PF12795">
    <property type="entry name" value="MscS_porin"/>
    <property type="match status" value="1"/>
</dbReference>